<keyword evidence="4" id="KW-0808">Transferase</keyword>
<dbReference type="SUPFAM" id="SSF48256">
    <property type="entry name" value="Citrate synthase"/>
    <property type="match status" value="1"/>
</dbReference>
<dbReference type="GO" id="GO:0006099">
    <property type="term" value="P:tricarboxylic acid cycle"/>
    <property type="evidence" value="ECO:0007669"/>
    <property type="project" value="UniProtKB-UniPathway"/>
</dbReference>
<sequence>MEILGVRKQTLYAYVSRGLIRSIKQPGRQERLYWRDDIERMEARSLARSGHGAVAASAMNWGEPIIPTSITEITPAGPRYRGRLAGDLARMLVPFEAVAELLWTGMWNDQATNWSLTALNPELKRLTQSLASPAAAEQLLEIFALVTLQLGLSRGSVKERVHGGQTLNSARQIILTLVGCFGLATTKAAYVPMQDGQTIVQGLMRALSLDATEENYEAMQSMMTLFADNELSPGALAARVSASSGASLHACITSGICTSSGVQIGRLYNRVDDFLDGARTKAALIKKASELQKRGISVPGFVHPLYPHGDPRAKYLFEVAKRRASQSKELVAIYGFVEEMSARQEIHPRHELAILALTRAMGLPRQVPGALFVLARIAGWVAHVQEQRLTGSLLRPRGRFVGATITEPL</sequence>
<reference evidence="6" key="1">
    <citation type="submission" date="2016-10" db="EMBL/GenBank/DDBJ databases">
        <authorList>
            <person name="Varghese N."/>
            <person name="Submissions S."/>
        </authorList>
    </citation>
    <scope>NUCLEOTIDE SEQUENCE [LARGE SCALE GENOMIC DNA]</scope>
    <source>
        <strain evidence="6">YR281</strain>
    </source>
</reference>
<dbReference type="InterPro" id="IPR002020">
    <property type="entry name" value="Citrate_synthase"/>
</dbReference>
<dbReference type="UniPathway" id="UPA00223">
    <property type="reaction ID" value="UER00717"/>
</dbReference>
<dbReference type="PROSITE" id="PS50937">
    <property type="entry name" value="HTH_MERR_2"/>
    <property type="match status" value="1"/>
</dbReference>
<comment type="similarity">
    <text evidence="2">Belongs to the citrate synthase family.</text>
</comment>
<evidence type="ECO:0000313" key="7">
    <source>
        <dbReference type="Proteomes" id="UP000198900"/>
    </source>
</evidence>
<dbReference type="InterPro" id="IPR016143">
    <property type="entry name" value="Citrate_synth-like_sm_a-sub"/>
</dbReference>
<dbReference type="GO" id="GO:0003677">
    <property type="term" value="F:DNA binding"/>
    <property type="evidence" value="ECO:0007669"/>
    <property type="project" value="InterPro"/>
</dbReference>
<dbReference type="Pfam" id="PF00285">
    <property type="entry name" value="Citrate_synt"/>
    <property type="match status" value="1"/>
</dbReference>
<dbReference type="GO" id="GO:0036440">
    <property type="term" value="F:citrate synthase activity"/>
    <property type="evidence" value="ECO:0007669"/>
    <property type="project" value="UniProtKB-EC"/>
</dbReference>
<evidence type="ECO:0000256" key="1">
    <source>
        <dbReference type="ARBA" id="ARBA00004751"/>
    </source>
</evidence>
<keyword evidence="7" id="KW-1185">Reference proteome</keyword>
<dbReference type="PANTHER" id="PTHR11739:SF4">
    <property type="entry name" value="CITRATE SYNTHASE, PEROXISOMAL"/>
    <property type="match status" value="1"/>
</dbReference>
<name>A0A7Z7B212_9BURK</name>
<dbReference type="GO" id="GO:0005829">
    <property type="term" value="C:cytosol"/>
    <property type="evidence" value="ECO:0007669"/>
    <property type="project" value="TreeGrafter"/>
</dbReference>
<dbReference type="InterPro" id="IPR016142">
    <property type="entry name" value="Citrate_synth-like_lrg_a-sub"/>
</dbReference>
<dbReference type="Gene3D" id="1.10.1660.10">
    <property type="match status" value="1"/>
</dbReference>
<dbReference type="EC" id="2.3.3.16" evidence="3"/>
<dbReference type="InterPro" id="IPR036969">
    <property type="entry name" value="Citrate_synthase_sf"/>
</dbReference>
<evidence type="ECO:0000256" key="2">
    <source>
        <dbReference type="ARBA" id="ARBA00010566"/>
    </source>
</evidence>
<accession>A0A7Z7B212</accession>
<organism evidence="6 7">
    <name type="scientific">Paraburkholderia steynii</name>
    <dbReference type="NCBI Taxonomy" id="1245441"/>
    <lineage>
        <taxon>Bacteria</taxon>
        <taxon>Pseudomonadati</taxon>
        <taxon>Pseudomonadota</taxon>
        <taxon>Betaproteobacteria</taxon>
        <taxon>Burkholderiales</taxon>
        <taxon>Burkholderiaceae</taxon>
        <taxon>Paraburkholderia</taxon>
    </lineage>
</organism>
<dbReference type="Gene3D" id="1.10.580.10">
    <property type="entry name" value="Citrate Synthase, domain 1"/>
    <property type="match status" value="1"/>
</dbReference>
<dbReference type="PRINTS" id="PR00143">
    <property type="entry name" value="CITRTSNTHASE"/>
</dbReference>
<proteinExistence type="inferred from homology"/>
<dbReference type="Gene3D" id="1.10.230.10">
    <property type="entry name" value="Cytochrome P450-Terp, domain 2"/>
    <property type="match status" value="1"/>
</dbReference>
<dbReference type="PANTHER" id="PTHR11739">
    <property type="entry name" value="CITRATE SYNTHASE"/>
    <property type="match status" value="1"/>
</dbReference>
<evidence type="ECO:0000256" key="4">
    <source>
        <dbReference type="ARBA" id="ARBA00022679"/>
    </source>
</evidence>
<protein>
    <recommendedName>
        <fullName evidence="3">citrate synthase (unknown stereospecificity)</fullName>
        <ecNumber evidence="3">2.3.3.16</ecNumber>
    </recommendedName>
</protein>
<feature type="domain" description="HTH merR-type" evidence="5">
    <location>
        <begin position="1"/>
        <end position="41"/>
    </location>
</feature>
<evidence type="ECO:0000259" key="5">
    <source>
        <dbReference type="PROSITE" id="PS50937"/>
    </source>
</evidence>
<comment type="caution">
    <text evidence="6">The sequence shown here is derived from an EMBL/GenBank/DDBJ whole genome shotgun (WGS) entry which is preliminary data.</text>
</comment>
<dbReference type="EMBL" id="FNDI01000003">
    <property type="protein sequence ID" value="SDH24485.1"/>
    <property type="molecule type" value="Genomic_DNA"/>
</dbReference>
<dbReference type="AlphaFoldDB" id="A0A7Z7B212"/>
<evidence type="ECO:0000313" key="6">
    <source>
        <dbReference type="EMBL" id="SDH24485.1"/>
    </source>
</evidence>
<dbReference type="GO" id="GO:0005975">
    <property type="term" value="P:carbohydrate metabolic process"/>
    <property type="evidence" value="ECO:0007669"/>
    <property type="project" value="TreeGrafter"/>
</dbReference>
<gene>
    <name evidence="6" type="ORF">SAMN04487926_10345</name>
</gene>
<comment type="pathway">
    <text evidence="1">Carbohydrate metabolism; tricarboxylic acid cycle; isocitrate from oxaloacetate: step 1/2.</text>
</comment>
<dbReference type="InterPro" id="IPR000551">
    <property type="entry name" value="MerR-type_HTH_dom"/>
</dbReference>
<dbReference type="GO" id="GO:0006355">
    <property type="term" value="P:regulation of DNA-templated transcription"/>
    <property type="evidence" value="ECO:0007669"/>
    <property type="project" value="InterPro"/>
</dbReference>
<evidence type="ECO:0000256" key="3">
    <source>
        <dbReference type="ARBA" id="ARBA00012972"/>
    </source>
</evidence>
<dbReference type="Proteomes" id="UP000198900">
    <property type="component" value="Unassembled WGS sequence"/>
</dbReference>